<reference evidence="3 4" key="1">
    <citation type="submission" date="2018-08" db="EMBL/GenBank/DDBJ databases">
        <title>A genome reference for cultivated species of the human gut microbiota.</title>
        <authorList>
            <person name="Zou Y."/>
            <person name="Xue W."/>
            <person name="Luo G."/>
        </authorList>
    </citation>
    <scope>NUCLEOTIDE SEQUENCE [LARGE SCALE GENOMIC DNA]</scope>
    <source>
        <strain evidence="3 4">OM03-6</strain>
    </source>
</reference>
<dbReference type="Gene3D" id="3.30.450.380">
    <property type="match status" value="1"/>
</dbReference>
<evidence type="ECO:0000313" key="4">
    <source>
        <dbReference type="Proteomes" id="UP000261105"/>
    </source>
</evidence>
<evidence type="ECO:0000256" key="1">
    <source>
        <dbReference type="ARBA" id="ARBA00006611"/>
    </source>
</evidence>
<dbReference type="Gene3D" id="3.40.50.300">
    <property type="entry name" value="P-loop containing nucleotide triphosphate hydrolases"/>
    <property type="match status" value="1"/>
</dbReference>
<evidence type="ECO:0000259" key="2">
    <source>
        <dbReference type="Pfam" id="PF00437"/>
    </source>
</evidence>
<dbReference type="EMBL" id="QSUZ01000009">
    <property type="protein sequence ID" value="RGN87564.1"/>
    <property type="molecule type" value="Genomic_DNA"/>
</dbReference>
<comment type="caution">
    <text evidence="3">The sequence shown here is derived from an EMBL/GenBank/DDBJ whole genome shotgun (WGS) entry which is preliminary data.</text>
</comment>
<comment type="similarity">
    <text evidence="1">Belongs to the GSP E family.</text>
</comment>
<proteinExistence type="inferred from homology"/>
<dbReference type="PANTHER" id="PTHR30486">
    <property type="entry name" value="TWITCHING MOTILITY PROTEIN PILT"/>
    <property type="match status" value="1"/>
</dbReference>
<dbReference type="GO" id="GO:0016887">
    <property type="term" value="F:ATP hydrolysis activity"/>
    <property type="evidence" value="ECO:0007669"/>
    <property type="project" value="InterPro"/>
</dbReference>
<organism evidence="3 4">
    <name type="scientific">Blautia obeum</name>
    <dbReference type="NCBI Taxonomy" id="40520"/>
    <lineage>
        <taxon>Bacteria</taxon>
        <taxon>Bacillati</taxon>
        <taxon>Bacillota</taxon>
        <taxon>Clostridia</taxon>
        <taxon>Lachnospirales</taxon>
        <taxon>Lachnospiraceae</taxon>
        <taxon>Blautia</taxon>
    </lineage>
</organism>
<dbReference type="InterPro" id="IPR050921">
    <property type="entry name" value="T4SS_GSP_E_ATPase"/>
</dbReference>
<feature type="domain" description="Bacterial type II secretion system protein E" evidence="2">
    <location>
        <begin position="65"/>
        <end position="287"/>
    </location>
</feature>
<gene>
    <name evidence="3" type="ORF">DXB38_08750</name>
</gene>
<name>A0A3E5EG01_9FIRM</name>
<dbReference type="SUPFAM" id="SSF52540">
    <property type="entry name" value="P-loop containing nucleoside triphosphate hydrolases"/>
    <property type="match status" value="1"/>
</dbReference>
<dbReference type="PANTHER" id="PTHR30486:SF6">
    <property type="entry name" value="TYPE IV PILUS RETRACTATION ATPASE PILT"/>
    <property type="match status" value="1"/>
</dbReference>
<dbReference type="InterPro" id="IPR027417">
    <property type="entry name" value="P-loop_NTPase"/>
</dbReference>
<dbReference type="InterPro" id="IPR001482">
    <property type="entry name" value="T2SS/T4SS_dom"/>
</dbReference>
<sequence>MSRETFQSLRMLLMEKLDLARELTDEEILEEIDTLILERMRDSCLSLKEKVQLRQELFHSVRKLDVLQELIEDETVTEIMVNGPDAIFVERAGKLSRWEKTFTSGEKLEDVIQQIVGKCNRVVNESMPIVDARLENGARVNAVVRPVALNGPILTIRRFPDTPITMEKLIALGSLPAECAEFLKTLVRARYSMVIGGGTGSGKTTFLGALSNFIPSDERLITIEDNAELKIQGIENLVRLEAKMANTEGATSVTIRDLIKTALRMRPDRIVVGEVRGGEAVDMLQALICTI</sequence>
<dbReference type="Proteomes" id="UP000261105">
    <property type="component" value="Unassembled WGS sequence"/>
</dbReference>
<dbReference type="Pfam" id="PF00437">
    <property type="entry name" value="T2SSE"/>
    <property type="match status" value="1"/>
</dbReference>
<evidence type="ECO:0000313" key="3">
    <source>
        <dbReference type="EMBL" id="RGN87564.1"/>
    </source>
</evidence>
<accession>A0A3E5EG01</accession>
<dbReference type="AlphaFoldDB" id="A0A3E5EG01"/>
<protein>
    <submittedName>
        <fullName evidence="3">CpaF family protein</fullName>
    </submittedName>
</protein>